<dbReference type="Pfam" id="PF12014">
    <property type="entry name" value="Cyclin_D1_bind"/>
    <property type="match status" value="1"/>
</dbReference>
<protein>
    <recommendedName>
        <fullName evidence="4">F-box domain-containing protein</fullName>
    </recommendedName>
</protein>
<dbReference type="SUPFAM" id="SSF81383">
    <property type="entry name" value="F-box domain"/>
    <property type="match status" value="1"/>
</dbReference>
<comment type="caution">
    <text evidence="2">The sequence shown here is derived from an EMBL/GenBank/DDBJ whole genome shotgun (WGS) entry which is preliminary data.</text>
</comment>
<dbReference type="PANTHER" id="PTHR33917:SF3">
    <property type="entry name" value="PROTEIN EXECUTER 1, CHLOROPLASTIC"/>
    <property type="match status" value="1"/>
</dbReference>
<feature type="region of interest" description="Disordered" evidence="1">
    <location>
        <begin position="192"/>
        <end position="217"/>
    </location>
</feature>
<dbReference type="InterPro" id="IPR044680">
    <property type="entry name" value="EX1/2"/>
</dbReference>
<gene>
    <name evidence="2" type="ORF">WJX75_000032</name>
</gene>
<dbReference type="PANTHER" id="PTHR33917">
    <property type="entry name" value="PROTEIN EXECUTER 1, CHLOROPLASTIC"/>
    <property type="match status" value="1"/>
</dbReference>
<name>A0ABR2YWL3_9CHLO</name>
<evidence type="ECO:0008006" key="4">
    <source>
        <dbReference type="Google" id="ProtNLM"/>
    </source>
</evidence>
<feature type="compositionally biased region" description="Low complexity" evidence="1">
    <location>
        <begin position="204"/>
        <end position="215"/>
    </location>
</feature>
<accession>A0ABR2YWL3</accession>
<evidence type="ECO:0000256" key="1">
    <source>
        <dbReference type="SAM" id="MobiDB-lite"/>
    </source>
</evidence>
<keyword evidence="3" id="KW-1185">Reference proteome</keyword>
<evidence type="ECO:0000313" key="2">
    <source>
        <dbReference type="EMBL" id="KAK9916208.1"/>
    </source>
</evidence>
<proteinExistence type="predicted"/>
<sequence length="383" mass="42277">MKTIAEVAQVCKALNCTACSDSLWLRICQAKFADTDPTLWIAQASSGIAGTRSVQAPTNYRSVYRLLSSSAFIVGLWRGSGSIARSHLYEFHWEVDCIVGTGLRYESMRLSAIRSSFHRIGPDRLITPELISDKHCVLRQTHINQKTPSRAAESVAAVAMNSFGSSPTGDIVLGSSPQGSFEHEMLRFMQGAVASKSRRRRSSRNQSSGGSSGESTTLHHLCHVHRPVPTARHPLQGLWKGDYGPNGVQIVQIMYDFSGSAARLIATKVTGDDHVPAGRRTWHALAAPQAEPWNSEERDLINLRELIVPRLPLGDDEAADEPPCNVVAAYAGKGKVAGLNYFQPRWVEGRLWQYDDGGIGFLWIDAVFQHLLVDLKRIDDDFR</sequence>
<organism evidence="2 3">
    <name type="scientific">Coccomyxa subellipsoidea</name>
    <dbReference type="NCBI Taxonomy" id="248742"/>
    <lineage>
        <taxon>Eukaryota</taxon>
        <taxon>Viridiplantae</taxon>
        <taxon>Chlorophyta</taxon>
        <taxon>core chlorophytes</taxon>
        <taxon>Trebouxiophyceae</taxon>
        <taxon>Trebouxiophyceae incertae sedis</taxon>
        <taxon>Coccomyxaceae</taxon>
        <taxon>Coccomyxa</taxon>
    </lineage>
</organism>
<dbReference type="Proteomes" id="UP001491310">
    <property type="component" value="Unassembled WGS sequence"/>
</dbReference>
<dbReference type="EMBL" id="JALJOT010000003">
    <property type="protein sequence ID" value="KAK9916208.1"/>
    <property type="molecule type" value="Genomic_DNA"/>
</dbReference>
<evidence type="ECO:0000313" key="3">
    <source>
        <dbReference type="Proteomes" id="UP001491310"/>
    </source>
</evidence>
<reference evidence="2 3" key="1">
    <citation type="journal article" date="2024" name="Nat. Commun.">
        <title>Phylogenomics reveals the evolutionary origins of lichenization in chlorophyte algae.</title>
        <authorList>
            <person name="Puginier C."/>
            <person name="Libourel C."/>
            <person name="Otte J."/>
            <person name="Skaloud P."/>
            <person name="Haon M."/>
            <person name="Grisel S."/>
            <person name="Petersen M."/>
            <person name="Berrin J.G."/>
            <person name="Delaux P.M."/>
            <person name="Dal Grande F."/>
            <person name="Keller J."/>
        </authorList>
    </citation>
    <scope>NUCLEOTIDE SEQUENCE [LARGE SCALE GENOMIC DNA]</scope>
    <source>
        <strain evidence="2 3">SAG 216-7</strain>
    </source>
</reference>
<dbReference type="InterPro" id="IPR036047">
    <property type="entry name" value="F-box-like_dom_sf"/>
</dbReference>